<evidence type="ECO:0000313" key="1">
    <source>
        <dbReference type="EMBL" id="MCA0132986.1"/>
    </source>
</evidence>
<dbReference type="EMBL" id="JAIUJR010000006">
    <property type="protein sequence ID" value="MCA0132986.1"/>
    <property type="molecule type" value="Genomic_DNA"/>
</dbReference>
<dbReference type="InterPro" id="IPR058060">
    <property type="entry name" value="HYC_CC_PP"/>
</dbReference>
<dbReference type="InterPro" id="IPR058512">
    <property type="entry name" value="DUF8199"/>
</dbReference>
<accession>A0ABS7XVY2</accession>
<evidence type="ECO:0008006" key="3">
    <source>
        <dbReference type="Google" id="ProtNLM"/>
    </source>
</evidence>
<evidence type="ECO:0000313" key="2">
    <source>
        <dbReference type="Proteomes" id="UP001198901"/>
    </source>
</evidence>
<dbReference type="RefSeq" id="WP_224529088.1">
    <property type="nucleotide sequence ID" value="NZ_JAIUJR010000006.1"/>
</dbReference>
<protein>
    <recommendedName>
        <fullName evidence="3">Secreted protein</fullName>
    </recommendedName>
</protein>
<dbReference type="Pfam" id="PF26622">
    <property type="entry name" value="DUF8199"/>
    <property type="match status" value="1"/>
</dbReference>
<dbReference type="NCBIfam" id="NF047658">
    <property type="entry name" value="HYC_CC_PP"/>
    <property type="match status" value="1"/>
</dbReference>
<organism evidence="1 2">
    <name type="scientific">Winogradskyella alexanderae</name>
    <dbReference type="NCBI Taxonomy" id="2877123"/>
    <lineage>
        <taxon>Bacteria</taxon>
        <taxon>Pseudomonadati</taxon>
        <taxon>Bacteroidota</taxon>
        <taxon>Flavobacteriia</taxon>
        <taxon>Flavobacteriales</taxon>
        <taxon>Flavobacteriaceae</taxon>
        <taxon>Winogradskyella</taxon>
    </lineage>
</organism>
<name>A0ABS7XVY2_9FLAO</name>
<proteinExistence type="predicted"/>
<keyword evidence="2" id="KW-1185">Reference proteome</keyword>
<dbReference type="Proteomes" id="UP001198901">
    <property type="component" value="Unassembled WGS sequence"/>
</dbReference>
<gene>
    <name evidence="1" type="ORF">LBU54_10370</name>
</gene>
<sequence>MKLTVLHKILSTLLAVFVLVSTLSFTVEKHFCGEHLVDTAIFSNAKKCGGMDAEDISYVKKPCCKDTVDVIEGQDDLTEKDFQSFEKDTYITLVSYVFSYTYLFETLAKPIIPHKNYKPPKIIKDIHVLDETYLI</sequence>
<reference evidence="2" key="1">
    <citation type="submission" date="2023-07" db="EMBL/GenBank/DDBJ databases">
        <authorList>
            <person name="Yue Y."/>
        </authorList>
    </citation>
    <scope>NUCLEOTIDE SEQUENCE [LARGE SCALE GENOMIC DNA]</scope>
    <source>
        <strain evidence="2">D23</strain>
    </source>
</reference>
<comment type="caution">
    <text evidence="1">The sequence shown here is derived from an EMBL/GenBank/DDBJ whole genome shotgun (WGS) entry which is preliminary data.</text>
</comment>